<feature type="domain" description="DUF7884" evidence="6">
    <location>
        <begin position="18"/>
        <end position="72"/>
    </location>
</feature>
<dbReference type="SUPFAM" id="SSF53335">
    <property type="entry name" value="S-adenosyl-L-methionine-dependent methyltransferases"/>
    <property type="match status" value="1"/>
</dbReference>
<dbReference type="GO" id="GO:0008610">
    <property type="term" value="P:lipid biosynthetic process"/>
    <property type="evidence" value="ECO:0007669"/>
    <property type="project" value="InterPro"/>
</dbReference>
<dbReference type="PANTHER" id="PTHR43667:SF1">
    <property type="entry name" value="CYCLOPROPANE-FATTY-ACYL-PHOSPHOLIPID SYNTHASE"/>
    <property type="match status" value="1"/>
</dbReference>
<dbReference type="Gene3D" id="3.40.50.150">
    <property type="entry name" value="Vaccinia Virus protein VP39"/>
    <property type="match status" value="1"/>
</dbReference>
<keyword evidence="2 7" id="KW-0489">Methyltransferase</keyword>
<dbReference type="EMBL" id="NIPW01000024">
    <property type="protein sequence ID" value="OWJ77000.1"/>
    <property type="molecule type" value="Genomic_DNA"/>
</dbReference>
<name>A0A212AA33_9RHOB</name>
<evidence type="ECO:0000256" key="1">
    <source>
        <dbReference type="ARBA" id="ARBA00010815"/>
    </source>
</evidence>
<proteinExistence type="inferred from homology"/>
<dbReference type="GO" id="GO:0008168">
    <property type="term" value="F:methyltransferase activity"/>
    <property type="evidence" value="ECO:0007669"/>
    <property type="project" value="UniProtKB-KW"/>
</dbReference>
<reference evidence="7 8" key="1">
    <citation type="submission" date="2016-12" db="EMBL/GenBank/DDBJ databases">
        <title>Comparison of Traditional DNA-DNA Hybridization with In Silico Genomic Analysis.</title>
        <authorList>
            <person name="Nicholson A.C."/>
            <person name="Humrighouse B.W."/>
            <person name="Graziano J."/>
            <person name="Lasker B."/>
            <person name="Whitney A.M."/>
            <person name="Mcquiston J.R."/>
        </authorList>
    </citation>
    <scope>NUCLEOTIDE SEQUENCE [LARGE SCALE GENOMIC DNA]</scope>
    <source>
        <strain evidence="7 8">H2240</strain>
    </source>
</reference>
<dbReference type="OrthoDB" id="9782855at2"/>
<keyword evidence="4" id="KW-0949">S-adenosyl-L-methionine</keyword>
<keyword evidence="5" id="KW-0443">Lipid metabolism</keyword>
<dbReference type="InterPro" id="IPR029063">
    <property type="entry name" value="SAM-dependent_MTases_sf"/>
</dbReference>
<evidence type="ECO:0000256" key="5">
    <source>
        <dbReference type="ARBA" id="ARBA00023098"/>
    </source>
</evidence>
<dbReference type="InterPro" id="IPR003333">
    <property type="entry name" value="CMAS"/>
</dbReference>
<dbReference type="InterPro" id="IPR050723">
    <property type="entry name" value="CFA/CMAS"/>
</dbReference>
<evidence type="ECO:0000259" key="6">
    <source>
        <dbReference type="Pfam" id="PF25371"/>
    </source>
</evidence>
<evidence type="ECO:0000313" key="8">
    <source>
        <dbReference type="Proteomes" id="UP000196878"/>
    </source>
</evidence>
<keyword evidence="8" id="KW-1185">Reference proteome</keyword>
<sequence length="414" mass="47743">MWNRLLDRMIRSLMKEGTAIIHMPDGSVNRYGDGTGTPVTIRLADPALPRKILSSFDLAIGEAYMDGRLTIDDDDLYGFLTLGIRNAAIAHRHFSLLDRFRRLLRRVETFNPIGRAQANVAHHYDLSEELYSLFLDADRQYSCAYFRSLDDTLEQAQSQKKAHIARKLLLRPGMRVLDIGCGWGGMALTLARDYGARVVGVTLSQEQHKVATERARAAGLEGQVEFRLTDYRNVTEKFDRVVSVGMFEHVGLPHYREYFRHVNNFLTDDGVALIHTIGRTDPPGTTSRWVTKYIFPGGSIPAMSETMAAVEKENLYPTDVEVWRLHYAETLRHWHERFLVNMDRVREIYDERFCRMWRFYLIGSELTFRYNHQCVFQFQIARRQESVPVTRDYLYGANAPALPVRNPPVEQHGP</sequence>
<dbReference type="InterPro" id="IPR057206">
    <property type="entry name" value="DUF7884"/>
</dbReference>
<dbReference type="AlphaFoldDB" id="A0A212AA33"/>
<dbReference type="Pfam" id="PF02353">
    <property type="entry name" value="CMAS"/>
    <property type="match status" value="1"/>
</dbReference>
<accession>A0A212AA33</accession>
<dbReference type="PANTHER" id="PTHR43667">
    <property type="entry name" value="CYCLOPROPANE-FATTY-ACYL-PHOSPHOLIPID SYNTHASE"/>
    <property type="match status" value="1"/>
</dbReference>
<evidence type="ECO:0000256" key="4">
    <source>
        <dbReference type="ARBA" id="ARBA00022691"/>
    </source>
</evidence>
<dbReference type="GO" id="GO:0032259">
    <property type="term" value="P:methylation"/>
    <property type="evidence" value="ECO:0007669"/>
    <property type="project" value="UniProtKB-KW"/>
</dbReference>
<gene>
    <name evidence="7" type="ORF">CDV49_12660</name>
</gene>
<dbReference type="PIRSF" id="PIRSF003085">
    <property type="entry name" value="CMAS"/>
    <property type="match status" value="1"/>
</dbReference>
<comment type="similarity">
    <text evidence="1">Belongs to the CFA/CMAS family.</text>
</comment>
<dbReference type="RefSeq" id="WP_088215793.1">
    <property type="nucleotide sequence ID" value="NZ_NIPW01000024.1"/>
</dbReference>
<evidence type="ECO:0000256" key="3">
    <source>
        <dbReference type="ARBA" id="ARBA00022679"/>
    </source>
</evidence>
<keyword evidence="3 7" id="KW-0808">Transferase</keyword>
<dbReference type="CDD" id="cd02440">
    <property type="entry name" value="AdoMet_MTases"/>
    <property type="match status" value="1"/>
</dbReference>
<dbReference type="Proteomes" id="UP000196878">
    <property type="component" value="Unassembled WGS sequence"/>
</dbReference>
<comment type="caution">
    <text evidence="7">The sequence shown here is derived from an EMBL/GenBank/DDBJ whole genome shotgun (WGS) entry which is preliminary data.</text>
</comment>
<protein>
    <submittedName>
        <fullName evidence="7">SAM-dependent methyltransferase</fullName>
    </submittedName>
</protein>
<evidence type="ECO:0000256" key="2">
    <source>
        <dbReference type="ARBA" id="ARBA00022603"/>
    </source>
</evidence>
<evidence type="ECO:0000313" key="7">
    <source>
        <dbReference type="EMBL" id="OWJ77000.1"/>
    </source>
</evidence>
<organism evidence="7 8">
    <name type="scientific">Haematobacter genomosp. 1</name>
    <dbReference type="NCBI Taxonomy" id="366618"/>
    <lineage>
        <taxon>Bacteria</taxon>
        <taxon>Pseudomonadati</taxon>
        <taxon>Pseudomonadota</taxon>
        <taxon>Alphaproteobacteria</taxon>
        <taxon>Rhodobacterales</taxon>
        <taxon>Paracoccaceae</taxon>
        <taxon>Haematobacter</taxon>
    </lineage>
</organism>
<dbReference type="Pfam" id="PF25371">
    <property type="entry name" value="DUF7884"/>
    <property type="match status" value="1"/>
</dbReference>